<evidence type="ECO:0000313" key="1">
    <source>
        <dbReference type="EMBL" id="HGE78739.1"/>
    </source>
</evidence>
<proteinExistence type="predicted"/>
<comment type="caution">
    <text evidence="1">The sequence shown here is derived from an EMBL/GenBank/DDBJ whole genome shotgun (WGS) entry which is preliminary data.</text>
</comment>
<dbReference type="EMBL" id="DTOZ01000173">
    <property type="protein sequence ID" value="HGE78739.1"/>
    <property type="molecule type" value="Genomic_DNA"/>
</dbReference>
<sequence length="84" mass="9597">MVIFLVVILSGLEIMDIHLLFHQIVRTSTLNIGPNLPDELRTYCAVFVYLGVFPNNYVILRNSPEALKLVGFANCGCRIYIWRV</sequence>
<gene>
    <name evidence="1" type="ORF">ENX68_07075</name>
</gene>
<dbReference type="AlphaFoldDB" id="A0A7V3RIK9"/>
<name>A0A7V3RIK9_UNCW3</name>
<reference evidence="1" key="1">
    <citation type="journal article" date="2020" name="mSystems">
        <title>Genome- and Community-Level Interaction Insights into Carbon Utilization and Element Cycling Functions of Hydrothermarchaeota in Hydrothermal Sediment.</title>
        <authorList>
            <person name="Zhou Z."/>
            <person name="Liu Y."/>
            <person name="Xu W."/>
            <person name="Pan J."/>
            <person name="Luo Z.H."/>
            <person name="Li M."/>
        </authorList>
    </citation>
    <scope>NUCLEOTIDE SEQUENCE [LARGE SCALE GENOMIC DNA]</scope>
    <source>
        <strain evidence="1">SpSt-961</strain>
    </source>
</reference>
<protein>
    <submittedName>
        <fullName evidence="1">Uncharacterized protein</fullName>
    </submittedName>
</protein>
<organism evidence="1">
    <name type="scientific">candidate division WOR-3 bacterium</name>
    <dbReference type="NCBI Taxonomy" id="2052148"/>
    <lineage>
        <taxon>Bacteria</taxon>
        <taxon>Bacteria division WOR-3</taxon>
    </lineage>
</organism>
<accession>A0A7V3RIK9</accession>